<proteinExistence type="predicted"/>
<dbReference type="EMBL" id="CAJPWZ010002212">
    <property type="protein sequence ID" value="CAG2233585.1"/>
    <property type="molecule type" value="Genomic_DNA"/>
</dbReference>
<comment type="caution">
    <text evidence="1">The sequence shown here is derived from an EMBL/GenBank/DDBJ whole genome shotgun (WGS) entry which is preliminary data.</text>
</comment>
<protein>
    <submittedName>
        <fullName evidence="1">Uncharacterized protein</fullName>
    </submittedName>
</protein>
<keyword evidence="2" id="KW-1185">Reference proteome</keyword>
<sequence>MYSSGKENYDRLLSVFHTGTDVKRSLLEQYLREKHLNLLDWLTDLNQTFLKFDDVKRAIKRSSTIDFKDLELSTIDIFLKFNCFDLFWDVCLLNTRLEEILNDHKDELLGIYQTSMTQYDIPSSSTKQYTPSLTKTQWEILFKSGKCSGIRKGGNVADISATKDITLSSLDETLNVLLLHTVCPLYKSVNIVSECQIQILKMAVINSECERFTFENLWNRIESHIISIASHCKEIPILLVDGKYTNGTYSLSVVESADKDLQVVKSVCSNQVRQYKQLAIFDFKHIVQVMKADQNETEDDIQTDGIFKK</sequence>
<dbReference type="AlphaFoldDB" id="A0A8S3TJ87"/>
<evidence type="ECO:0000313" key="1">
    <source>
        <dbReference type="EMBL" id="CAG2233585.1"/>
    </source>
</evidence>
<reference evidence="1" key="1">
    <citation type="submission" date="2021-03" db="EMBL/GenBank/DDBJ databases">
        <authorList>
            <person name="Bekaert M."/>
        </authorList>
    </citation>
    <scope>NUCLEOTIDE SEQUENCE</scope>
</reference>
<accession>A0A8S3TJ87</accession>
<evidence type="ECO:0000313" key="2">
    <source>
        <dbReference type="Proteomes" id="UP000683360"/>
    </source>
</evidence>
<organism evidence="1 2">
    <name type="scientific">Mytilus edulis</name>
    <name type="common">Blue mussel</name>
    <dbReference type="NCBI Taxonomy" id="6550"/>
    <lineage>
        <taxon>Eukaryota</taxon>
        <taxon>Metazoa</taxon>
        <taxon>Spiralia</taxon>
        <taxon>Lophotrochozoa</taxon>
        <taxon>Mollusca</taxon>
        <taxon>Bivalvia</taxon>
        <taxon>Autobranchia</taxon>
        <taxon>Pteriomorphia</taxon>
        <taxon>Mytilida</taxon>
        <taxon>Mytiloidea</taxon>
        <taxon>Mytilidae</taxon>
        <taxon>Mytilinae</taxon>
        <taxon>Mytilus</taxon>
    </lineage>
</organism>
<dbReference type="Proteomes" id="UP000683360">
    <property type="component" value="Unassembled WGS sequence"/>
</dbReference>
<name>A0A8S3TJ87_MYTED</name>
<gene>
    <name evidence="1" type="ORF">MEDL_46242</name>
</gene>